<proteinExistence type="predicted"/>
<organism evidence="1 2">
    <name type="scientific">Hyphodiscus hymeniophilus</name>
    <dbReference type="NCBI Taxonomy" id="353542"/>
    <lineage>
        <taxon>Eukaryota</taxon>
        <taxon>Fungi</taxon>
        <taxon>Dikarya</taxon>
        <taxon>Ascomycota</taxon>
        <taxon>Pezizomycotina</taxon>
        <taxon>Leotiomycetes</taxon>
        <taxon>Helotiales</taxon>
        <taxon>Hyphodiscaceae</taxon>
        <taxon>Hyphodiscus</taxon>
    </lineage>
</organism>
<dbReference type="Proteomes" id="UP000785200">
    <property type="component" value="Unassembled WGS sequence"/>
</dbReference>
<keyword evidence="2" id="KW-1185">Reference proteome</keyword>
<gene>
    <name evidence="1" type="ORF">D0Z07_7375</name>
</gene>
<protein>
    <submittedName>
        <fullName evidence="1">Uncharacterized protein</fullName>
    </submittedName>
</protein>
<name>A0A9P6VEV4_9HELO</name>
<evidence type="ECO:0000313" key="1">
    <source>
        <dbReference type="EMBL" id="KAG0646592.1"/>
    </source>
</evidence>
<sequence length="168" mass="18515">MKQKNDAASANVAGSFEKPFGLERHFLPYSSTDPSQDLTVSNNKENLPATPWTAGKVRGIVSSHTDEDPEENIAFSSTYISDRPQGVQINGANFTRLSIPPGKEHKFGVHDRYGLRMCSVASGSIHVALGKLRFDIVEGGMFRIKTKEYCVIENEGKQMAILHVFSIT</sequence>
<dbReference type="AlphaFoldDB" id="A0A9P6VEV4"/>
<accession>A0A9P6VEV4</accession>
<evidence type="ECO:0000313" key="2">
    <source>
        <dbReference type="Proteomes" id="UP000785200"/>
    </source>
</evidence>
<dbReference type="EMBL" id="VNKQ01000015">
    <property type="protein sequence ID" value="KAG0646592.1"/>
    <property type="molecule type" value="Genomic_DNA"/>
</dbReference>
<dbReference type="OrthoDB" id="3545073at2759"/>
<comment type="caution">
    <text evidence="1">The sequence shown here is derived from an EMBL/GenBank/DDBJ whole genome shotgun (WGS) entry which is preliminary data.</text>
</comment>
<reference evidence="1" key="1">
    <citation type="submission" date="2019-07" db="EMBL/GenBank/DDBJ databases">
        <title>Hyphodiscus hymeniophilus genome sequencing and assembly.</title>
        <authorList>
            <person name="Kramer G."/>
            <person name="Nodwell J."/>
        </authorList>
    </citation>
    <scope>NUCLEOTIDE SEQUENCE</scope>
    <source>
        <strain evidence="1">ATCC 34498</strain>
    </source>
</reference>